<accession>A0A481Z9M4</accession>
<evidence type="ECO:0000259" key="1">
    <source>
        <dbReference type="SMART" id="SM00471"/>
    </source>
</evidence>
<protein>
    <submittedName>
        <fullName evidence="2">HD domain protein</fullName>
    </submittedName>
</protein>
<proteinExistence type="predicted"/>
<feature type="domain" description="HD/PDEase" evidence="1">
    <location>
        <begin position="27"/>
        <end position="134"/>
    </location>
</feature>
<dbReference type="GO" id="GO:0008893">
    <property type="term" value="F:guanosine-3',5'-bis(diphosphate) 3'-diphosphatase activity"/>
    <property type="evidence" value="ECO:0007669"/>
    <property type="project" value="TreeGrafter"/>
</dbReference>
<dbReference type="EMBL" id="MK500565">
    <property type="protein sequence ID" value="QBK91860.1"/>
    <property type="molecule type" value="Genomic_DNA"/>
</dbReference>
<dbReference type="InterPro" id="IPR003607">
    <property type="entry name" value="HD/PDEase_dom"/>
</dbReference>
<dbReference type="SUPFAM" id="SSF109604">
    <property type="entry name" value="HD-domain/PDEase-like"/>
    <property type="match status" value="1"/>
</dbReference>
<dbReference type="Gene3D" id="1.10.3210.10">
    <property type="entry name" value="Hypothetical protein af1432"/>
    <property type="match status" value="1"/>
</dbReference>
<evidence type="ECO:0000313" key="2">
    <source>
        <dbReference type="EMBL" id="QBK91860.1"/>
    </source>
</evidence>
<organism evidence="2">
    <name type="scientific">Pithovirus LCPAC304</name>
    <dbReference type="NCBI Taxonomy" id="2506594"/>
    <lineage>
        <taxon>Viruses</taxon>
        <taxon>Pithoviruses</taxon>
    </lineage>
</organism>
<dbReference type="InterPro" id="IPR052194">
    <property type="entry name" value="MESH1"/>
</dbReference>
<reference evidence="2" key="1">
    <citation type="journal article" date="2019" name="MBio">
        <title>Virus Genomes from Deep Sea Sediments Expand the Ocean Megavirome and Support Independent Origins of Viral Gigantism.</title>
        <authorList>
            <person name="Backstrom D."/>
            <person name="Yutin N."/>
            <person name="Jorgensen S.L."/>
            <person name="Dharamshi J."/>
            <person name="Homa F."/>
            <person name="Zaremba-Niedwiedzka K."/>
            <person name="Spang A."/>
            <person name="Wolf Y.I."/>
            <person name="Koonin E.V."/>
            <person name="Ettema T.J."/>
        </authorList>
    </citation>
    <scope>NUCLEOTIDE SEQUENCE</scope>
</reference>
<dbReference type="Pfam" id="PF13328">
    <property type="entry name" value="HD_4"/>
    <property type="match status" value="1"/>
</dbReference>
<dbReference type="PANTHER" id="PTHR46246">
    <property type="entry name" value="GUANOSINE-3',5'-BIS(DIPHOSPHATE) 3'-PYROPHOSPHOHYDROLASE MESH1"/>
    <property type="match status" value="1"/>
</dbReference>
<sequence length="196" mass="22592">MKGQEQFMNALQFAALKHRDHRRKNPAKSPYINHPIDVAHFLYSNGVRDWDALTGALLHDVLEDTETTYSELQSVFGLGIATIVSEVTDDKTISKFFRKSSQLYFLPFKSRNARLIKIGDKVSNTRDLLDNPPEMWSDLQINGYLHWSMAICQSIFLKNDDIPKTLEQATRDHFRSLGVEEVDETLLNDYMDSLPR</sequence>
<dbReference type="PANTHER" id="PTHR46246:SF1">
    <property type="entry name" value="GUANOSINE-3',5'-BIS(DIPHOSPHATE) 3'-PYROPHOSPHOHYDROLASE MESH1"/>
    <property type="match status" value="1"/>
</dbReference>
<gene>
    <name evidence="2" type="ORF">LCPAC304_01990</name>
</gene>
<name>A0A481Z9M4_9VIRU</name>
<dbReference type="SMART" id="SM00471">
    <property type="entry name" value="HDc"/>
    <property type="match status" value="1"/>
</dbReference>